<proteinExistence type="predicted"/>
<dbReference type="Proteomes" id="UP001195724">
    <property type="component" value="Unassembled WGS sequence"/>
</dbReference>
<reference evidence="1 4" key="1">
    <citation type="submission" date="2021-01" db="EMBL/GenBank/DDBJ databases">
        <title>Sequencing the genomes of 1000 actinobacteria strains.</title>
        <authorList>
            <person name="Klenk H.-P."/>
        </authorList>
    </citation>
    <scope>NUCLEOTIDE SEQUENCE [LARGE SCALE GENOMIC DNA]</scope>
    <source>
        <strain evidence="1 4">DSM 44581</strain>
    </source>
</reference>
<dbReference type="Gene3D" id="1.10.8.1060">
    <property type="entry name" value="Corynebacterium glutamicum thioredoxin-dependent arsenate reductase, N-terminal domain"/>
    <property type="match status" value="1"/>
</dbReference>
<dbReference type="AlphaFoldDB" id="A0A8T8HXM4"/>
<reference evidence="2" key="2">
    <citation type="submission" date="2021-04" db="EMBL/GenBank/DDBJ databases">
        <title>Saccharothrix algeriensis WGS.</title>
        <authorList>
            <person name="Stuskova K."/>
            <person name="Hakalova E."/>
            <person name="Tebbal A.B."/>
            <person name="Eichmeier A."/>
        </authorList>
    </citation>
    <scope>NUCLEOTIDE SEQUENCE</scope>
    <source>
        <strain evidence="2">NRRL B-24137</strain>
    </source>
</reference>
<accession>A0A8T8HXM4</accession>
<evidence type="ECO:0000313" key="2">
    <source>
        <dbReference type="EMBL" id="QTR03325.1"/>
    </source>
</evidence>
<dbReference type="Proteomes" id="UP000671828">
    <property type="component" value="Chromosome"/>
</dbReference>
<evidence type="ECO:0000313" key="4">
    <source>
        <dbReference type="Proteomes" id="UP001195724"/>
    </source>
</evidence>
<gene>
    <name evidence="2" type="ORF">J7S33_31120</name>
    <name evidence="1" type="ORF">JOE68_005937</name>
</gene>
<evidence type="ECO:0000313" key="3">
    <source>
        <dbReference type="Proteomes" id="UP000671828"/>
    </source>
</evidence>
<evidence type="ECO:0000313" key="1">
    <source>
        <dbReference type="EMBL" id="MBM7815072.1"/>
    </source>
</evidence>
<keyword evidence="4" id="KW-1185">Reference proteome</keyword>
<dbReference type="RefSeq" id="WP_204845640.1">
    <property type="nucleotide sequence ID" value="NZ_JAFBCL010000001.1"/>
</dbReference>
<protein>
    <submittedName>
        <fullName evidence="2">Uncharacterized protein</fullName>
    </submittedName>
</protein>
<sequence length="74" mass="8106">MHPDDYPGDLLCRQVVVRLAAEFSGTLSRKVVADTVFAARRDLDGQVVPEALGEMLHRLAHHRLGGLCVPTRTA</sequence>
<dbReference type="EMBL" id="JAFBCL010000001">
    <property type="protein sequence ID" value="MBM7815072.1"/>
    <property type="molecule type" value="Genomic_DNA"/>
</dbReference>
<organism evidence="2 3">
    <name type="scientific">Saccharothrix algeriensis</name>
    <dbReference type="NCBI Taxonomy" id="173560"/>
    <lineage>
        <taxon>Bacteria</taxon>
        <taxon>Bacillati</taxon>
        <taxon>Actinomycetota</taxon>
        <taxon>Actinomycetes</taxon>
        <taxon>Pseudonocardiales</taxon>
        <taxon>Pseudonocardiaceae</taxon>
        <taxon>Saccharothrix</taxon>
    </lineage>
</organism>
<name>A0A8T8HXM4_9PSEU</name>
<dbReference type="EMBL" id="CP072788">
    <property type="protein sequence ID" value="QTR03325.1"/>
    <property type="molecule type" value="Genomic_DNA"/>
</dbReference>